<dbReference type="AlphaFoldDB" id="A0A7J0DWN3"/>
<proteinExistence type="predicted"/>
<evidence type="ECO:0000313" key="2">
    <source>
        <dbReference type="Proteomes" id="UP000585474"/>
    </source>
</evidence>
<accession>A0A7J0DWN3</accession>
<dbReference type="Proteomes" id="UP000585474">
    <property type="component" value="Unassembled WGS sequence"/>
</dbReference>
<evidence type="ECO:0000313" key="1">
    <source>
        <dbReference type="EMBL" id="GFS42619.1"/>
    </source>
</evidence>
<organism evidence="1 2">
    <name type="scientific">Actinidia rufa</name>
    <dbReference type="NCBI Taxonomy" id="165716"/>
    <lineage>
        <taxon>Eukaryota</taxon>
        <taxon>Viridiplantae</taxon>
        <taxon>Streptophyta</taxon>
        <taxon>Embryophyta</taxon>
        <taxon>Tracheophyta</taxon>
        <taxon>Spermatophyta</taxon>
        <taxon>Magnoliopsida</taxon>
        <taxon>eudicotyledons</taxon>
        <taxon>Gunneridae</taxon>
        <taxon>Pentapetalae</taxon>
        <taxon>asterids</taxon>
        <taxon>Ericales</taxon>
        <taxon>Actinidiaceae</taxon>
        <taxon>Actinidia</taxon>
    </lineage>
</organism>
<dbReference type="EMBL" id="BJWL01000401">
    <property type="protein sequence ID" value="GFS42619.1"/>
    <property type="molecule type" value="Genomic_DNA"/>
</dbReference>
<gene>
    <name evidence="1" type="ORF">Acr_00g0080920</name>
</gene>
<comment type="caution">
    <text evidence="1">The sequence shown here is derived from an EMBL/GenBank/DDBJ whole genome shotgun (WGS) entry which is preliminary data.</text>
</comment>
<sequence length="82" mass="8951">MVWHSFSPIDFFSDWPPNPATDGDGMDRGYPCPWSRGARRGGQMTVVPSGLFFEEREKAMLGGGMVVKEGRDRAVNLDCGGG</sequence>
<protein>
    <submittedName>
        <fullName evidence="1">Uncharacterized protein</fullName>
    </submittedName>
</protein>
<keyword evidence="2" id="KW-1185">Reference proteome</keyword>
<reference evidence="2" key="1">
    <citation type="submission" date="2019-07" db="EMBL/GenBank/DDBJ databases">
        <title>De Novo Assembly of kiwifruit Actinidia rufa.</title>
        <authorList>
            <person name="Sugita-Konishi S."/>
            <person name="Sato K."/>
            <person name="Mori E."/>
            <person name="Abe Y."/>
            <person name="Kisaki G."/>
            <person name="Hamano K."/>
            <person name="Suezawa K."/>
            <person name="Otani M."/>
            <person name="Fukuda T."/>
            <person name="Manabe T."/>
            <person name="Gomi K."/>
            <person name="Tabuchi M."/>
            <person name="Akimitsu K."/>
            <person name="Kataoka I."/>
        </authorList>
    </citation>
    <scope>NUCLEOTIDE SEQUENCE [LARGE SCALE GENOMIC DNA]</scope>
    <source>
        <strain evidence="2">cv. Fuchu</strain>
    </source>
</reference>
<name>A0A7J0DWN3_9ERIC</name>